<accession>A0A9N9BGS1</accession>
<feature type="coiled-coil region" evidence="1">
    <location>
        <begin position="5"/>
        <end position="42"/>
    </location>
</feature>
<evidence type="ECO:0000313" key="2">
    <source>
        <dbReference type="EMBL" id="CAG8565267.1"/>
    </source>
</evidence>
<gene>
    <name evidence="2" type="ORF">PBRASI_LOCUS5806</name>
</gene>
<dbReference type="OrthoDB" id="2439723at2759"/>
<proteinExistence type="predicted"/>
<dbReference type="EMBL" id="CAJVPI010000712">
    <property type="protein sequence ID" value="CAG8565267.1"/>
    <property type="molecule type" value="Genomic_DNA"/>
</dbReference>
<sequence>MSSELELLKQRVTKLEAENTKLKQIIEEIANLRIENTKLKQIIKQNRTINNVSQSSVSPVLSVTLQTPIPSSIIAHSNADNNIDSVNLEQIQSAIYPANNNLNHPSAAKNILDNTSNHSATASDNSDVYQESDIQYTEPLIRNHQKIRKLMIFRIGYIIIRTD</sequence>
<dbReference type="Proteomes" id="UP000789739">
    <property type="component" value="Unassembled WGS sequence"/>
</dbReference>
<dbReference type="AlphaFoldDB" id="A0A9N9BGS1"/>
<evidence type="ECO:0000256" key="1">
    <source>
        <dbReference type="SAM" id="Coils"/>
    </source>
</evidence>
<name>A0A9N9BGS1_9GLOM</name>
<keyword evidence="1" id="KW-0175">Coiled coil</keyword>
<keyword evidence="3" id="KW-1185">Reference proteome</keyword>
<reference evidence="2" key="1">
    <citation type="submission" date="2021-06" db="EMBL/GenBank/DDBJ databases">
        <authorList>
            <person name="Kallberg Y."/>
            <person name="Tangrot J."/>
            <person name="Rosling A."/>
        </authorList>
    </citation>
    <scope>NUCLEOTIDE SEQUENCE</scope>
    <source>
        <strain evidence="2">BR232B</strain>
    </source>
</reference>
<evidence type="ECO:0000313" key="3">
    <source>
        <dbReference type="Proteomes" id="UP000789739"/>
    </source>
</evidence>
<comment type="caution">
    <text evidence="2">The sequence shown here is derived from an EMBL/GenBank/DDBJ whole genome shotgun (WGS) entry which is preliminary data.</text>
</comment>
<protein>
    <submittedName>
        <fullName evidence="2">5617_t:CDS:1</fullName>
    </submittedName>
</protein>
<organism evidence="2 3">
    <name type="scientific">Paraglomus brasilianum</name>
    <dbReference type="NCBI Taxonomy" id="144538"/>
    <lineage>
        <taxon>Eukaryota</taxon>
        <taxon>Fungi</taxon>
        <taxon>Fungi incertae sedis</taxon>
        <taxon>Mucoromycota</taxon>
        <taxon>Glomeromycotina</taxon>
        <taxon>Glomeromycetes</taxon>
        <taxon>Paraglomerales</taxon>
        <taxon>Paraglomeraceae</taxon>
        <taxon>Paraglomus</taxon>
    </lineage>
</organism>